<dbReference type="Proteomes" id="UP000032274">
    <property type="component" value="Unassembled WGS sequence"/>
</dbReference>
<accession>A0AA40JPK3</accession>
<reference evidence="1 2" key="1">
    <citation type="submission" date="2015-01" db="EMBL/GenBank/DDBJ databases">
        <title>Characterization of Swiss Staphylococcus aureus strains involved in food poisoning.</title>
        <authorList>
            <person name="Crovadore J."/>
            <person name="Chablais R."/>
            <person name="Tonacini J."/>
            <person name="Schnyder B."/>
            <person name="Lefort F."/>
        </authorList>
    </citation>
    <scope>NUCLEOTIDE SEQUENCE [LARGE SCALE GENOMIC DNA]</scope>
    <source>
        <strain evidence="1 2">SA-120</strain>
    </source>
</reference>
<dbReference type="AlphaFoldDB" id="A0AA40JPK3"/>
<evidence type="ECO:0000313" key="2">
    <source>
        <dbReference type="Proteomes" id="UP000032274"/>
    </source>
</evidence>
<protein>
    <submittedName>
        <fullName evidence="1">Uncharacterized protein</fullName>
    </submittedName>
</protein>
<sequence>QAEADHADLAAIAEQRPGAPDRCFDVADAGVLVEFAHQSERLLELFGHVWIELDAGLQSPEQVGCEAEIALGCPVVALPADAGVHSENLLDHDNCSARRAFGMGDIGLEAAAPVDRLDVDHLAHDNVLPAWRRS</sequence>
<evidence type="ECO:0000313" key="1">
    <source>
        <dbReference type="EMBL" id="KIU01358.1"/>
    </source>
</evidence>
<gene>
    <name evidence="1" type="ORF">QU38_02050</name>
</gene>
<dbReference type="EMBL" id="JXIG01000444">
    <property type="protein sequence ID" value="KIU01358.1"/>
    <property type="molecule type" value="Genomic_DNA"/>
</dbReference>
<comment type="caution">
    <text evidence="1">The sequence shown here is derived from an EMBL/GenBank/DDBJ whole genome shotgun (WGS) entry which is preliminary data.</text>
</comment>
<name>A0AA40JPK3_STAAU</name>
<feature type="non-terminal residue" evidence="1">
    <location>
        <position position="1"/>
    </location>
</feature>
<proteinExistence type="predicted"/>
<organism evidence="1 2">
    <name type="scientific">Staphylococcus aureus</name>
    <dbReference type="NCBI Taxonomy" id="1280"/>
    <lineage>
        <taxon>Bacteria</taxon>
        <taxon>Bacillati</taxon>
        <taxon>Bacillota</taxon>
        <taxon>Bacilli</taxon>
        <taxon>Bacillales</taxon>
        <taxon>Staphylococcaceae</taxon>
        <taxon>Staphylococcus</taxon>
    </lineage>
</organism>